<dbReference type="CDD" id="cd15482">
    <property type="entry name" value="Sialidase_non-viral"/>
    <property type="match status" value="1"/>
</dbReference>
<dbReference type="EMBL" id="AOCK01000006">
    <property type="protein sequence ID" value="EMQ98335.1"/>
    <property type="molecule type" value="Genomic_DNA"/>
</dbReference>
<proteinExistence type="predicted"/>
<evidence type="ECO:0000313" key="1">
    <source>
        <dbReference type="EMBL" id="EMQ98335.1"/>
    </source>
</evidence>
<dbReference type="AlphaFoldDB" id="M7MTS9"/>
<reference evidence="1 2" key="1">
    <citation type="journal article" date="2013" name="Genome Announc.">
        <title>Draft Genome Sequence of Arthrobacter gangotriensis Strain Lz1yT, Isolated from a Penguin Rookery Soil Sample Collected in Antarctica, near the Indian Station Dakshin Gangotri.</title>
        <authorList>
            <person name="Shivaji S."/>
            <person name="Ara S."/>
            <person name="Bandi S."/>
            <person name="Singh A."/>
            <person name="Kumar Pinnaka A."/>
        </authorList>
    </citation>
    <scope>NUCLEOTIDE SEQUENCE [LARGE SCALE GENOMIC DNA]</scope>
    <source>
        <strain evidence="1 2">Lz1y</strain>
    </source>
</reference>
<organism evidence="1 2">
    <name type="scientific">Paeniglutamicibacter gangotriensis Lz1y</name>
    <dbReference type="NCBI Taxonomy" id="1276920"/>
    <lineage>
        <taxon>Bacteria</taxon>
        <taxon>Bacillati</taxon>
        <taxon>Actinomycetota</taxon>
        <taxon>Actinomycetes</taxon>
        <taxon>Micrococcales</taxon>
        <taxon>Micrococcaceae</taxon>
        <taxon>Paeniglutamicibacter</taxon>
    </lineage>
</organism>
<protein>
    <submittedName>
        <fullName evidence="1">Uncharacterized protein</fullName>
    </submittedName>
</protein>
<dbReference type="PATRIC" id="fig|1276920.7.peg.2356"/>
<accession>M7MTS9</accession>
<dbReference type="SUPFAM" id="SSF50939">
    <property type="entry name" value="Sialidases"/>
    <property type="match status" value="1"/>
</dbReference>
<name>M7MTS9_9MICC</name>
<sequence length="739" mass="78943">MGRNIEIDARRGGGAPHEILFGEVTIEATAMRQDGTKTVFPAPTTIGISNGVAVLENVDVSPAGPEPAWAYRMTFRDHMSGRGWSEMVGVPTGTTAVKYPTLPRFTTAIPPETTKADLQNWVDTTEAAKNTAVQAAATATAPTDAMVAGKINDPASLTGTALSAAIVGTAEPIAKQVANNRYLSPSAVVYESKADLYRTALAQDGSTVYASQTINGTGFPKLDKTLDWGKTWTTLGTLPGFISSLVKLASGTLLAFEATILTQANQNPKVWRSTDDGATWTHTFTTQFPPFTNGTGVTEGTDGSVIISEYGNVNNMQYKIYRSTNDGVNFTQVWASPSVSSGGDVGHIHSVTYDPYEGCHVAFSDLANFAQTGPLWLRSNDNGATWATFGIAIGSDTPNCVRPMFFENYIGWGTDNERNGRIGRIKREDFYAGRMTDIEVVATVNGKSLYYTFPIRQGVWMITVASETIMKVNDPNAPGNWGHEVYIVDEDGGRVSGGFTHMPRTITLGVYSNTKPAFPSHKFDALDHNGLTFVNLVSGLPRAIVTVPVSQDWQMPMNQVGTWGMSKQILPNRYPLSFARADGTAVDTLRVEENGDLVITRDDVAVGARSEIVMTPTGLTRFRHGGVQVAYMDAGQLIFPKVTLAATGLNISAGGGTTPNGVLTAPAGSIFTNWNGGKGTTAWVKESGTGNTGWVPFGHSAGSILPAAPIVGQQHYLTTLGRPVWWNGAAWADAMGVTV</sequence>
<keyword evidence="2" id="KW-1185">Reference proteome</keyword>
<dbReference type="RefSeq" id="WP_007271533.1">
    <property type="nucleotide sequence ID" value="NZ_AOCK01000006.1"/>
</dbReference>
<dbReference type="InterPro" id="IPR015943">
    <property type="entry name" value="WD40/YVTN_repeat-like_dom_sf"/>
</dbReference>
<dbReference type="Gene3D" id="2.130.10.10">
    <property type="entry name" value="YVTN repeat-like/Quinoprotein amine dehydrogenase"/>
    <property type="match status" value="1"/>
</dbReference>
<comment type="caution">
    <text evidence="1">The sequence shown here is derived from an EMBL/GenBank/DDBJ whole genome shotgun (WGS) entry which is preliminary data.</text>
</comment>
<dbReference type="Proteomes" id="UP000012015">
    <property type="component" value="Unassembled WGS sequence"/>
</dbReference>
<evidence type="ECO:0000313" key="2">
    <source>
        <dbReference type="Proteomes" id="UP000012015"/>
    </source>
</evidence>
<gene>
    <name evidence="1" type="ORF">ADIAG_02353</name>
</gene>
<dbReference type="eggNOG" id="COG4447">
    <property type="taxonomic scope" value="Bacteria"/>
</dbReference>
<dbReference type="STRING" id="1276920.ADIAG_02353"/>
<dbReference type="InterPro" id="IPR036278">
    <property type="entry name" value="Sialidase_sf"/>
</dbReference>